<dbReference type="InterPro" id="IPR036102">
    <property type="entry name" value="OsmC/Ohrsf"/>
</dbReference>
<accession>A0A512HXT8</accession>
<dbReference type="OrthoDB" id="1358603at2"/>
<gene>
    <name evidence="1" type="ORF">AFL01nite_25270</name>
</gene>
<keyword evidence="2" id="KW-1185">Reference proteome</keyword>
<evidence type="ECO:0000313" key="2">
    <source>
        <dbReference type="Proteomes" id="UP000321769"/>
    </source>
</evidence>
<proteinExistence type="predicted"/>
<reference evidence="1 2" key="1">
    <citation type="submission" date="2019-07" db="EMBL/GenBank/DDBJ databases">
        <title>Whole genome shotgun sequence of Aeromicrobium flavum NBRC 107625.</title>
        <authorList>
            <person name="Hosoyama A."/>
            <person name="Uohara A."/>
            <person name="Ohji S."/>
            <person name="Ichikawa N."/>
        </authorList>
    </citation>
    <scope>NUCLEOTIDE SEQUENCE [LARGE SCALE GENOMIC DNA]</scope>
    <source>
        <strain evidence="1 2">NBRC 107625</strain>
    </source>
</reference>
<dbReference type="AlphaFoldDB" id="A0A512HXT8"/>
<dbReference type="InterPro" id="IPR015946">
    <property type="entry name" value="KH_dom-like_a/b"/>
</dbReference>
<comment type="caution">
    <text evidence="1">The sequence shown here is derived from an EMBL/GenBank/DDBJ whole genome shotgun (WGS) entry which is preliminary data.</text>
</comment>
<organism evidence="1 2">
    <name type="scientific">Aeromicrobium flavum</name>
    <dbReference type="NCBI Taxonomy" id="416568"/>
    <lineage>
        <taxon>Bacteria</taxon>
        <taxon>Bacillati</taxon>
        <taxon>Actinomycetota</taxon>
        <taxon>Actinomycetes</taxon>
        <taxon>Propionibacteriales</taxon>
        <taxon>Nocardioidaceae</taxon>
        <taxon>Aeromicrobium</taxon>
    </lineage>
</organism>
<protein>
    <recommendedName>
        <fullName evidence="3">Osmotically inducible protein C</fullName>
    </recommendedName>
</protein>
<dbReference type="Gene3D" id="3.30.300.20">
    <property type="match status" value="1"/>
</dbReference>
<dbReference type="RefSeq" id="WP_146828065.1">
    <property type="nucleotide sequence ID" value="NZ_BAAAYQ010000005.1"/>
</dbReference>
<dbReference type="SUPFAM" id="SSF82784">
    <property type="entry name" value="OsmC-like"/>
    <property type="match status" value="1"/>
</dbReference>
<evidence type="ECO:0008006" key="3">
    <source>
        <dbReference type="Google" id="ProtNLM"/>
    </source>
</evidence>
<dbReference type="Pfam" id="PF02566">
    <property type="entry name" value="OsmC"/>
    <property type="match status" value="1"/>
</dbReference>
<name>A0A512HXT8_9ACTN</name>
<dbReference type="InterPro" id="IPR003718">
    <property type="entry name" value="OsmC/Ohr_fam"/>
</dbReference>
<evidence type="ECO:0000313" key="1">
    <source>
        <dbReference type="EMBL" id="GEO90200.1"/>
    </source>
</evidence>
<sequence length="130" mass="13788">MRITATVRQESTRRDVAVETDGRRTDLALPAVNGGELLASALATCFVNDLFREAPAHDVTVDAVRVTVEAQFGGRGEPARALSYSVHVESGDDPVRVAALVRATDAVAEVHNTLRPALPVTLTDVRIGSA</sequence>
<dbReference type="Proteomes" id="UP000321769">
    <property type="component" value="Unassembled WGS sequence"/>
</dbReference>
<dbReference type="EMBL" id="BJZQ01000015">
    <property type="protein sequence ID" value="GEO90200.1"/>
    <property type="molecule type" value="Genomic_DNA"/>
</dbReference>